<dbReference type="eggNOG" id="ENOG5031H6C">
    <property type="taxonomic scope" value="Bacteria"/>
</dbReference>
<evidence type="ECO:0000313" key="2">
    <source>
        <dbReference type="EMBL" id="ADH86670.1"/>
    </source>
</evidence>
<keyword evidence="3" id="KW-1185">Reference proteome</keyword>
<evidence type="ECO:0000259" key="1">
    <source>
        <dbReference type="Pfam" id="PF13588"/>
    </source>
</evidence>
<dbReference type="Proteomes" id="UP000001508">
    <property type="component" value="Chromosome"/>
</dbReference>
<dbReference type="EMBL" id="CP001940">
    <property type="protein sequence ID" value="ADH86670.1"/>
    <property type="molecule type" value="Genomic_DNA"/>
</dbReference>
<dbReference type="OrthoDB" id="5430956at2"/>
<reference evidence="3" key="1">
    <citation type="submission" date="2010-02" db="EMBL/GenBank/DDBJ databases">
        <title>Complete sequence of Desulfurivibrio alkaliphilus AHT2.</title>
        <authorList>
            <consortium name="US DOE Joint Genome Institute"/>
            <person name="Pitluck S."/>
            <person name="Chertkov O."/>
            <person name="Detter J.C."/>
            <person name="Han C."/>
            <person name="Tapia R."/>
            <person name="Larimer F."/>
            <person name="Land M."/>
            <person name="Hauser L."/>
            <person name="Kyrpides N."/>
            <person name="Mikhailova N."/>
            <person name="Sorokin D.Y."/>
            <person name="Muyzer G."/>
            <person name="Woyke T."/>
        </authorList>
    </citation>
    <scope>NUCLEOTIDE SEQUENCE [LARGE SCALE GENOMIC DNA]</scope>
    <source>
        <strain evidence="3">DSM 19089 / UNIQEM U267 / AHT2</strain>
    </source>
</reference>
<dbReference type="InterPro" id="IPR029464">
    <property type="entry name" value="HSDR_N"/>
</dbReference>
<dbReference type="STRING" id="589865.DaAHT2_1992"/>
<accession>D6Z545</accession>
<dbReference type="InParanoid" id="D6Z545"/>
<name>D6Z545_DESAT</name>
<dbReference type="KEGG" id="dak:DaAHT2_1992"/>
<dbReference type="Pfam" id="PF13588">
    <property type="entry name" value="HSDR_N_2"/>
    <property type="match status" value="1"/>
</dbReference>
<dbReference type="AlphaFoldDB" id="D6Z545"/>
<protein>
    <recommendedName>
        <fullName evidence="1">Type I restriction enzyme R protein N-terminal domain-containing protein</fullName>
    </recommendedName>
</protein>
<dbReference type="RefSeq" id="WP_013164193.1">
    <property type="nucleotide sequence ID" value="NC_014216.1"/>
</dbReference>
<sequence length="191" mass="21196">MAKIDSHHMIYGHLQDFLTGETLVDTDDERYRQRLARLLVEEKGFAKAEIKPRLKIETLFAGRFVLSRIDFVVSLAGRRLMLLRYGPGSLVTRQRPALAAARVLDAEGIIPLTVVSNGQDAEVLDSYSGKVLAQGLAAIPERRELERQAASLENRPLPAGRREPELRILNAFDYEACCAGDPCALPNAREG</sequence>
<gene>
    <name evidence="2" type="ordered locus">DaAHT2_1992</name>
</gene>
<proteinExistence type="predicted"/>
<organism evidence="2 3">
    <name type="scientific">Desulfurivibrio alkaliphilus (strain DSM 19089 / UNIQEM U267 / AHT2)</name>
    <dbReference type="NCBI Taxonomy" id="589865"/>
    <lineage>
        <taxon>Bacteria</taxon>
        <taxon>Pseudomonadati</taxon>
        <taxon>Thermodesulfobacteriota</taxon>
        <taxon>Desulfobulbia</taxon>
        <taxon>Desulfobulbales</taxon>
        <taxon>Desulfobulbaceae</taxon>
        <taxon>Desulfurivibrio</taxon>
    </lineage>
</organism>
<dbReference type="HOGENOM" id="CLU_124350_0_0_7"/>
<feature type="domain" description="Type I restriction enzyme R protein N-terminal" evidence="1">
    <location>
        <begin position="28"/>
        <end position="140"/>
    </location>
</feature>
<evidence type="ECO:0000313" key="3">
    <source>
        <dbReference type="Proteomes" id="UP000001508"/>
    </source>
</evidence>